<dbReference type="Gene3D" id="1.20.58.320">
    <property type="entry name" value="TPR-like"/>
    <property type="match status" value="1"/>
</dbReference>
<dbReference type="InterPro" id="IPR010323">
    <property type="entry name" value="DUF924"/>
</dbReference>
<sequence length="186" mass="22161">MDAVQDVLDFWFGNELKPRKVWFIKDPAFDEQVRSRFLDLHRQAAAGRLSTWKDMPERCLALVIVLDQFSRNLFRGQPESFAYDRAALEVARHAISHHFDQQLPPVQRQFFYFPLEHAEDLECQHQSVKLFEQFKDDPELNNTHHYALRHREIIERFGRFPHRNTILGRHSTPEELEFLMQPGSSF</sequence>
<dbReference type="InterPro" id="IPR011990">
    <property type="entry name" value="TPR-like_helical_dom_sf"/>
</dbReference>
<dbReference type="Gene3D" id="1.25.40.10">
    <property type="entry name" value="Tetratricopeptide repeat domain"/>
    <property type="match status" value="1"/>
</dbReference>
<organism evidence="1 2">
    <name type="scientific">Myxacorys almedinensis A</name>
    <dbReference type="NCBI Taxonomy" id="2690445"/>
    <lineage>
        <taxon>Bacteria</taxon>
        <taxon>Bacillati</taxon>
        <taxon>Cyanobacteriota</taxon>
        <taxon>Cyanophyceae</taxon>
        <taxon>Leptolyngbyales</taxon>
        <taxon>Leptolyngbyaceae</taxon>
        <taxon>Myxacorys</taxon>
        <taxon>Myxacorys almedinensis</taxon>
    </lineage>
</organism>
<evidence type="ECO:0000313" key="1">
    <source>
        <dbReference type="EMBL" id="NDJ19121.1"/>
    </source>
</evidence>
<dbReference type="Pfam" id="PF06041">
    <property type="entry name" value="DUF924"/>
    <property type="match status" value="1"/>
</dbReference>
<protein>
    <submittedName>
        <fullName evidence="1">DUF924 family protein</fullName>
    </submittedName>
</protein>
<gene>
    <name evidence="1" type="ORF">GS601_17815</name>
</gene>
<accession>A0A8J7Z737</accession>
<dbReference type="RefSeq" id="WP_162424648.1">
    <property type="nucleotide sequence ID" value="NZ_WVIE01000025.1"/>
</dbReference>
<dbReference type="EMBL" id="WVIE01000025">
    <property type="protein sequence ID" value="NDJ19121.1"/>
    <property type="molecule type" value="Genomic_DNA"/>
</dbReference>
<keyword evidence="2" id="KW-1185">Reference proteome</keyword>
<dbReference type="AlphaFoldDB" id="A0A8J7Z737"/>
<dbReference type="SUPFAM" id="SSF48452">
    <property type="entry name" value="TPR-like"/>
    <property type="match status" value="1"/>
</dbReference>
<evidence type="ECO:0000313" key="2">
    <source>
        <dbReference type="Proteomes" id="UP000646053"/>
    </source>
</evidence>
<reference evidence="1" key="1">
    <citation type="submission" date="2019-12" db="EMBL/GenBank/DDBJ databases">
        <title>High-Quality draft genome sequences of three cyanobacteria isolated from the limestone walls of the Old Cathedral of Coimbra.</title>
        <authorList>
            <person name="Tiago I."/>
            <person name="Soares F."/>
            <person name="Portugal A."/>
        </authorList>
    </citation>
    <scope>NUCLEOTIDE SEQUENCE</scope>
    <source>
        <strain evidence="1">A</strain>
    </source>
</reference>
<dbReference type="PANTHER" id="PTHR23004:SF7">
    <property type="entry name" value="DUF924-DOMAIN-CONTAINING PROTEIN"/>
    <property type="match status" value="1"/>
</dbReference>
<comment type="caution">
    <text evidence="1">The sequence shown here is derived from an EMBL/GenBank/DDBJ whole genome shotgun (WGS) entry which is preliminary data.</text>
</comment>
<dbReference type="Proteomes" id="UP000646053">
    <property type="component" value="Unassembled WGS sequence"/>
</dbReference>
<dbReference type="PANTHER" id="PTHR23004">
    <property type="entry name" value="DOUBLECORTIN DOMAIN CONTAINING 2"/>
    <property type="match status" value="1"/>
</dbReference>
<name>A0A8J7Z737_9CYAN</name>
<proteinExistence type="predicted"/>